<gene>
    <name evidence="2" type="ORF">AAFF_G00055650</name>
</gene>
<feature type="region of interest" description="Disordered" evidence="1">
    <location>
        <begin position="38"/>
        <end position="76"/>
    </location>
</feature>
<organism evidence="2 3">
    <name type="scientific">Aldrovandia affinis</name>
    <dbReference type="NCBI Taxonomy" id="143900"/>
    <lineage>
        <taxon>Eukaryota</taxon>
        <taxon>Metazoa</taxon>
        <taxon>Chordata</taxon>
        <taxon>Craniata</taxon>
        <taxon>Vertebrata</taxon>
        <taxon>Euteleostomi</taxon>
        <taxon>Actinopterygii</taxon>
        <taxon>Neopterygii</taxon>
        <taxon>Teleostei</taxon>
        <taxon>Notacanthiformes</taxon>
        <taxon>Halosauridae</taxon>
        <taxon>Aldrovandia</taxon>
    </lineage>
</organism>
<proteinExistence type="predicted"/>
<protein>
    <submittedName>
        <fullName evidence="2">Uncharacterized protein</fullName>
    </submittedName>
</protein>
<feature type="compositionally biased region" description="Polar residues" evidence="1">
    <location>
        <begin position="66"/>
        <end position="75"/>
    </location>
</feature>
<evidence type="ECO:0000313" key="3">
    <source>
        <dbReference type="Proteomes" id="UP001221898"/>
    </source>
</evidence>
<dbReference type="AlphaFoldDB" id="A0AAD7WE68"/>
<evidence type="ECO:0000256" key="1">
    <source>
        <dbReference type="SAM" id="MobiDB-lite"/>
    </source>
</evidence>
<evidence type="ECO:0000313" key="2">
    <source>
        <dbReference type="EMBL" id="KAJ8393836.1"/>
    </source>
</evidence>
<name>A0AAD7WE68_9TELE</name>
<accession>A0AAD7WE68</accession>
<keyword evidence="3" id="KW-1185">Reference proteome</keyword>
<dbReference type="EMBL" id="JAINUG010000132">
    <property type="protein sequence ID" value="KAJ8393836.1"/>
    <property type="molecule type" value="Genomic_DNA"/>
</dbReference>
<dbReference type="Proteomes" id="UP001221898">
    <property type="component" value="Unassembled WGS sequence"/>
</dbReference>
<sequence length="122" mass="12918">MATARVSRIKGARQTTPVNVQLVELHYKYSALEVISQEKHGSPTGTPDLTAPLGRFPGIRNPSPRTPTGPNSQTLVKPWACDHPILLRATGPEDAPIAAPLALKPEPDAPPCPSMQVGLVAS</sequence>
<comment type="caution">
    <text evidence="2">The sequence shown here is derived from an EMBL/GenBank/DDBJ whole genome shotgun (WGS) entry which is preliminary data.</text>
</comment>
<feature type="region of interest" description="Disordered" evidence="1">
    <location>
        <begin position="98"/>
        <end position="122"/>
    </location>
</feature>
<reference evidence="2" key="1">
    <citation type="journal article" date="2023" name="Science">
        <title>Genome structures resolve the early diversification of teleost fishes.</title>
        <authorList>
            <person name="Parey E."/>
            <person name="Louis A."/>
            <person name="Montfort J."/>
            <person name="Bouchez O."/>
            <person name="Roques C."/>
            <person name="Iampietro C."/>
            <person name="Lluch J."/>
            <person name="Castinel A."/>
            <person name="Donnadieu C."/>
            <person name="Desvignes T."/>
            <person name="Floi Bucao C."/>
            <person name="Jouanno E."/>
            <person name="Wen M."/>
            <person name="Mejri S."/>
            <person name="Dirks R."/>
            <person name="Jansen H."/>
            <person name="Henkel C."/>
            <person name="Chen W.J."/>
            <person name="Zahm M."/>
            <person name="Cabau C."/>
            <person name="Klopp C."/>
            <person name="Thompson A.W."/>
            <person name="Robinson-Rechavi M."/>
            <person name="Braasch I."/>
            <person name="Lecointre G."/>
            <person name="Bobe J."/>
            <person name="Postlethwait J.H."/>
            <person name="Berthelot C."/>
            <person name="Roest Crollius H."/>
            <person name="Guiguen Y."/>
        </authorList>
    </citation>
    <scope>NUCLEOTIDE SEQUENCE</scope>
    <source>
        <strain evidence="2">NC1722</strain>
    </source>
</reference>